<dbReference type="Pfam" id="PF05573">
    <property type="entry name" value="NosL"/>
    <property type="match status" value="1"/>
</dbReference>
<reference evidence="1" key="1">
    <citation type="submission" date="2019-12" db="EMBL/GenBank/DDBJ databases">
        <title>Comparative genomics gives insights into the taxonomy of the Azoarcus-Aromatoleum group and reveals separate origins of nif in the plant-associated Azoarcus and non-plant-associated Aromatoleum sub-groups.</title>
        <authorList>
            <person name="Lafos M."/>
            <person name="Maluk M."/>
            <person name="Batista M."/>
            <person name="Junghare M."/>
            <person name="Carmona M."/>
            <person name="Faoro H."/>
            <person name="Cruz L.M."/>
            <person name="Battistoni F."/>
            <person name="De Souza E."/>
            <person name="Pedrosa F."/>
            <person name="Chen W.-M."/>
            <person name="Poole P.S."/>
            <person name="Dixon R.A."/>
            <person name="James E.K."/>
        </authorList>
    </citation>
    <scope>NUCLEOTIDE SEQUENCE</scope>
    <source>
        <strain evidence="1">NSC3</strain>
    </source>
</reference>
<proteinExistence type="predicted"/>
<dbReference type="RefSeq" id="WP_168988434.1">
    <property type="nucleotide sequence ID" value="NZ_CAWPHM010000299.1"/>
</dbReference>
<keyword evidence="2" id="KW-1185">Reference proteome</keyword>
<evidence type="ECO:0000313" key="2">
    <source>
        <dbReference type="Proteomes" id="UP000599523"/>
    </source>
</evidence>
<gene>
    <name evidence="1" type="ORF">GPA21_12245</name>
</gene>
<organism evidence="1 2">
    <name type="scientific">Azoarcus taiwanensis</name>
    <dbReference type="NCBI Taxonomy" id="666964"/>
    <lineage>
        <taxon>Bacteria</taxon>
        <taxon>Pseudomonadati</taxon>
        <taxon>Pseudomonadota</taxon>
        <taxon>Betaproteobacteria</taxon>
        <taxon>Rhodocyclales</taxon>
        <taxon>Zoogloeaceae</taxon>
        <taxon>Azoarcus</taxon>
    </lineage>
</organism>
<dbReference type="SUPFAM" id="SSF160387">
    <property type="entry name" value="NosL/MerB-like"/>
    <property type="match status" value="1"/>
</dbReference>
<name>A0A972FEC2_9RHOO</name>
<dbReference type="Proteomes" id="UP000599523">
    <property type="component" value="Unassembled WGS sequence"/>
</dbReference>
<dbReference type="InterPro" id="IPR008719">
    <property type="entry name" value="N2O_reductase_NosL"/>
</dbReference>
<sequence>MLTRREFVLVICGLSLASLTGCGKEETVVAHCEPQPIHDGDECAVCGMYITEYPGPKAQVCLRDGRVLKFCSTNDLFVWALQPDSVPQLLRAYVHDMALTDWERPSDDAFIEADIAVFVTDTPLQGAMGPALVSFGSREAAETFMQEHGGRTLAYSEVDWETLNELVKQGFDWD</sequence>
<protein>
    <submittedName>
        <fullName evidence="1">NosL family protein</fullName>
    </submittedName>
</protein>
<dbReference type="EMBL" id="WTVM01000071">
    <property type="protein sequence ID" value="NMG03737.1"/>
    <property type="molecule type" value="Genomic_DNA"/>
</dbReference>
<dbReference type="PANTHER" id="PTHR41247:SF1">
    <property type="entry name" value="HTH-TYPE TRANSCRIPTIONAL REPRESSOR YCNK"/>
    <property type="match status" value="1"/>
</dbReference>
<dbReference type="PANTHER" id="PTHR41247">
    <property type="entry name" value="HTH-TYPE TRANSCRIPTIONAL REPRESSOR YCNK"/>
    <property type="match status" value="1"/>
</dbReference>
<dbReference type="Gene3D" id="3.30.70.2050">
    <property type="match status" value="1"/>
</dbReference>
<dbReference type="Gene3D" id="3.30.70.2060">
    <property type="match status" value="1"/>
</dbReference>
<dbReference type="PROSITE" id="PS51257">
    <property type="entry name" value="PROKAR_LIPOPROTEIN"/>
    <property type="match status" value="1"/>
</dbReference>
<dbReference type="AlphaFoldDB" id="A0A972FEC2"/>
<accession>A0A972FEC2</accession>
<evidence type="ECO:0000313" key="1">
    <source>
        <dbReference type="EMBL" id="NMG03737.1"/>
    </source>
</evidence>
<comment type="caution">
    <text evidence="1">The sequence shown here is derived from an EMBL/GenBank/DDBJ whole genome shotgun (WGS) entry which is preliminary data.</text>
</comment>